<reference evidence="2 3" key="1">
    <citation type="journal article" date="2013" name="Genome Announc.">
        <title>Draft Genome Sequence for Caulobacter sp. Strain OR37, a Bacterium Tolerant to Heavy Metals.</title>
        <authorList>
            <person name="Utturkar S.M."/>
            <person name="Bollmann A."/>
            <person name="Brzoska R.M."/>
            <person name="Klingeman D.M."/>
            <person name="Epstein S.E."/>
            <person name="Palumbo A.V."/>
            <person name="Brown S.D."/>
        </authorList>
    </citation>
    <scope>NUCLEOTIDE SEQUENCE [LARGE SCALE GENOMIC DNA]</scope>
    <source>
        <strain evidence="2 3">OR37</strain>
    </source>
</reference>
<sequence precursor="true">MFRRSLRSGFVAALIVVASGTSALAQVGAPAPFPNLPPQPLPKRFATSSFDVQKKATSTFREERRSALPLQVSTARKLAEQLQIPCDVIDAGLLSDRPTKDPSYELVCKDSIGWIILHRDDGGTQVADCLAWQDSAAAAGRKWPRGLECLMPANSDPIVGLKPLAKRVASGCDLADAAFLGSGGQPAITRYELACRNGQGYVVDQPAPGSKASFSSITCADAAKLGAPCKLPAGGKNKAG</sequence>
<evidence type="ECO:0000256" key="1">
    <source>
        <dbReference type="SAM" id="SignalP"/>
    </source>
</evidence>
<feature type="chain" id="PRO_5004340596" evidence="1">
    <location>
        <begin position="26"/>
        <end position="240"/>
    </location>
</feature>
<name>R0EJH9_CAUVI</name>
<dbReference type="Proteomes" id="UP000013063">
    <property type="component" value="Unassembled WGS sequence"/>
</dbReference>
<proteinExistence type="predicted"/>
<dbReference type="PATRIC" id="fig|1292034.3.peg.1922"/>
<gene>
    <name evidence="2" type="ORF">OR37_01935</name>
</gene>
<dbReference type="EMBL" id="APMP01000009">
    <property type="protein sequence ID" value="ENZ82124.1"/>
    <property type="molecule type" value="Genomic_DNA"/>
</dbReference>
<evidence type="ECO:0000313" key="2">
    <source>
        <dbReference type="EMBL" id="ENZ82124.1"/>
    </source>
</evidence>
<keyword evidence="3" id="KW-1185">Reference proteome</keyword>
<protein>
    <submittedName>
        <fullName evidence="2">Uncharacterized protein</fullName>
    </submittedName>
</protein>
<dbReference type="AlphaFoldDB" id="R0EJH9"/>
<dbReference type="OrthoDB" id="7192709at2"/>
<comment type="caution">
    <text evidence="2">The sequence shown here is derived from an EMBL/GenBank/DDBJ whole genome shotgun (WGS) entry which is preliminary data.</text>
</comment>
<keyword evidence="1" id="KW-0732">Signal</keyword>
<dbReference type="STRING" id="1292034.OR37_01935"/>
<dbReference type="RefSeq" id="WP_004618705.1">
    <property type="nucleotide sequence ID" value="NZ_APMP01000009.1"/>
</dbReference>
<organism evidence="2 3">
    <name type="scientific">Caulobacter vibrioides OR37</name>
    <dbReference type="NCBI Taxonomy" id="1292034"/>
    <lineage>
        <taxon>Bacteria</taxon>
        <taxon>Pseudomonadati</taxon>
        <taxon>Pseudomonadota</taxon>
        <taxon>Alphaproteobacteria</taxon>
        <taxon>Caulobacterales</taxon>
        <taxon>Caulobacteraceae</taxon>
        <taxon>Caulobacter</taxon>
    </lineage>
</organism>
<feature type="signal peptide" evidence="1">
    <location>
        <begin position="1"/>
        <end position="25"/>
    </location>
</feature>
<evidence type="ECO:0000313" key="3">
    <source>
        <dbReference type="Proteomes" id="UP000013063"/>
    </source>
</evidence>
<accession>R0EJH9</accession>